<organism evidence="1 2">
    <name type="scientific">Lacibacterium aquatile</name>
    <dbReference type="NCBI Taxonomy" id="1168082"/>
    <lineage>
        <taxon>Bacteria</taxon>
        <taxon>Pseudomonadati</taxon>
        <taxon>Pseudomonadota</taxon>
        <taxon>Alphaproteobacteria</taxon>
        <taxon>Rhodospirillales</taxon>
        <taxon>Rhodospirillaceae</taxon>
    </lineage>
</organism>
<keyword evidence="2" id="KW-1185">Reference proteome</keyword>
<evidence type="ECO:0000313" key="2">
    <source>
        <dbReference type="Proteomes" id="UP001597295"/>
    </source>
</evidence>
<protein>
    <recommendedName>
        <fullName evidence="3">DUF2188 domain-containing protein</fullName>
    </recommendedName>
</protein>
<evidence type="ECO:0008006" key="3">
    <source>
        <dbReference type="Google" id="ProtNLM"/>
    </source>
</evidence>
<name>A0ABW5DP00_9PROT</name>
<reference evidence="2" key="1">
    <citation type="journal article" date="2019" name="Int. J. Syst. Evol. Microbiol.">
        <title>The Global Catalogue of Microorganisms (GCM) 10K type strain sequencing project: providing services to taxonomists for standard genome sequencing and annotation.</title>
        <authorList>
            <consortium name="The Broad Institute Genomics Platform"/>
            <consortium name="The Broad Institute Genome Sequencing Center for Infectious Disease"/>
            <person name="Wu L."/>
            <person name="Ma J."/>
        </authorList>
    </citation>
    <scope>NUCLEOTIDE SEQUENCE [LARGE SCALE GENOMIC DNA]</scope>
    <source>
        <strain evidence="2">CGMCC 1.19062</strain>
    </source>
</reference>
<gene>
    <name evidence="1" type="ORF">ACFSM5_08055</name>
</gene>
<accession>A0ABW5DP00</accession>
<dbReference type="RefSeq" id="WP_379875806.1">
    <property type="nucleotide sequence ID" value="NZ_JBHUIP010000006.1"/>
</dbReference>
<sequence>MEPKTYIVKPSENLWSLAYDKLEFLFPIRGDALTTAIKAARLAAVEGGQTRVVLQSHDASVIEVWRSASPAARQRKASPSL</sequence>
<dbReference type="EMBL" id="JBHUIP010000006">
    <property type="protein sequence ID" value="MFD2262837.1"/>
    <property type="molecule type" value="Genomic_DNA"/>
</dbReference>
<evidence type="ECO:0000313" key="1">
    <source>
        <dbReference type="EMBL" id="MFD2262837.1"/>
    </source>
</evidence>
<proteinExistence type="predicted"/>
<dbReference type="Proteomes" id="UP001597295">
    <property type="component" value="Unassembled WGS sequence"/>
</dbReference>
<comment type="caution">
    <text evidence="1">The sequence shown here is derived from an EMBL/GenBank/DDBJ whole genome shotgun (WGS) entry which is preliminary data.</text>
</comment>